<dbReference type="InterPro" id="IPR020904">
    <property type="entry name" value="Sc_DH/Rdtase_CS"/>
</dbReference>
<dbReference type="FunFam" id="3.40.50.720:FF:000084">
    <property type="entry name" value="Short-chain dehydrogenase reductase"/>
    <property type="match status" value="1"/>
</dbReference>
<sequence length="299" mass="33123">MYPQYSYYNKIQKCKEQPISFPPQHQERQPGLEYLMDPLPISENCEYRGSGKLEGKVAIITGGDSGIGRAAAIAYAKEGADVAIVYLYEHRDARETQERIEEIGQRCLTIAGDLREEAFSYHVVEQTIRIFGKIDVLVNNHGVQFPQCSIMDITAEQLDDTFRTNIYGFFYMTKAVLPHLPPGSAIINTASVTAYEGNKYLLDYSATKGAIVSFTRSLSLSLQSCGIRVNAVAPGPIWTPLQPSSWPADYIMTFGTETPMKRAGQPFELAPTYVYLASQDSYYVSGQVLHVNGGTITGS</sequence>
<dbReference type="GO" id="GO:0008206">
    <property type="term" value="P:bile acid metabolic process"/>
    <property type="evidence" value="ECO:0007669"/>
    <property type="project" value="UniProtKB-ARBA"/>
</dbReference>
<gene>
    <name evidence="3" type="ORF">FB4_0421</name>
</gene>
<dbReference type="EMBL" id="AKVJ01000022">
    <property type="protein sequence ID" value="EIW18896.1"/>
    <property type="molecule type" value="Genomic_DNA"/>
</dbReference>
<evidence type="ECO:0000313" key="3">
    <source>
        <dbReference type="EMBL" id="EIW18896.1"/>
    </source>
</evidence>
<accession>I9LEX3</accession>
<keyword evidence="4" id="KW-1185">Reference proteome</keyword>
<dbReference type="Pfam" id="PF13561">
    <property type="entry name" value="adh_short_C2"/>
    <property type="match status" value="1"/>
</dbReference>
<dbReference type="Proteomes" id="UP000004324">
    <property type="component" value="Unassembled WGS sequence"/>
</dbReference>
<dbReference type="SUPFAM" id="SSF51735">
    <property type="entry name" value="NAD(P)-binding Rossmann-fold domains"/>
    <property type="match status" value="1"/>
</dbReference>
<comment type="caution">
    <text evidence="3">The sequence shown here is derived from an EMBL/GenBank/DDBJ whole genome shotgun (WGS) entry which is preliminary data.</text>
</comment>
<reference evidence="3 4" key="1">
    <citation type="journal article" date="2012" name="J. Bacteriol.">
        <title>Draft Genome Sequences for Two Metal-Reducing Pelosinus fermentans Strains Isolated from a Cr(VI)-Contaminated Site and for Type Strain R7.</title>
        <authorList>
            <person name="Brown S.D."/>
            <person name="Podar M."/>
            <person name="Klingeman D.M."/>
            <person name="Johnson C.M."/>
            <person name="Yang Z.K."/>
            <person name="Utturkar S.M."/>
            <person name="Land M.L."/>
            <person name="Mosher J.J."/>
            <person name="Hurt R.A.Jr."/>
            <person name="Phelps T.J."/>
            <person name="Palumbo A.V."/>
            <person name="Arkin A.P."/>
            <person name="Hazen T.C."/>
            <person name="Elias D.A."/>
        </authorList>
    </citation>
    <scope>NUCLEOTIDE SEQUENCE [LARGE SCALE GENOMIC DNA]</scope>
    <source>
        <strain evidence="3 4">B4</strain>
    </source>
</reference>
<evidence type="ECO:0000256" key="1">
    <source>
        <dbReference type="ARBA" id="ARBA00006484"/>
    </source>
</evidence>
<organism evidence="3 4">
    <name type="scientific">Pelosinus fermentans B4</name>
    <dbReference type="NCBI Taxonomy" id="1149862"/>
    <lineage>
        <taxon>Bacteria</taxon>
        <taxon>Bacillati</taxon>
        <taxon>Bacillota</taxon>
        <taxon>Negativicutes</taxon>
        <taxon>Selenomonadales</taxon>
        <taxon>Sporomusaceae</taxon>
        <taxon>Pelosinus</taxon>
    </lineage>
</organism>
<dbReference type="InterPro" id="IPR002347">
    <property type="entry name" value="SDR_fam"/>
</dbReference>
<proteinExistence type="inferred from homology"/>
<dbReference type="OrthoDB" id="9803333at2"/>
<dbReference type="NCBIfam" id="NF005214">
    <property type="entry name" value="PRK06701.1"/>
    <property type="match status" value="1"/>
</dbReference>
<dbReference type="RefSeq" id="WP_007933337.1">
    <property type="nucleotide sequence ID" value="NZ_AKVJ01000022.1"/>
</dbReference>
<dbReference type="CDD" id="cd05355">
    <property type="entry name" value="SDR_c1"/>
    <property type="match status" value="1"/>
</dbReference>
<dbReference type="PATRIC" id="fig|1149862.3.peg.1845"/>
<name>I9LEX3_9FIRM</name>
<dbReference type="PRINTS" id="PR00080">
    <property type="entry name" value="SDRFAMILY"/>
</dbReference>
<protein>
    <submittedName>
        <fullName evidence="3">Short-chain dehydrogenase/reductase SDR</fullName>
    </submittedName>
</protein>
<dbReference type="InterPro" id="IPR036291">
    <property type="entry name" value="NAD(P)-bd_dom_sf"/>
</dbReference>
<evidence type="ECO:0000313" key="4">
    <source>
        <dbReference type="Proteomes" id="UP000004324"/>
    </source>
</evidence>
<dbReference type="GO" id="GO:0016614">
    <property type="term" value="F:oxidoreductase activity, acting on CH-OH group of donors"/>
    <property type="evidence" value="ECO:0007669"/>
    <property type="project" value="UniProtKB-ARBA"/>
</dbReference>
<dbReference type="PRINTS" id="PR00081">
    <property type="entry name" value="GDHRDH"/>
</dbReference>
<dbReference type="Gene3D" id="3.40.50.720">
    <property type="entry name" value="NAD(P)-binding Rossmann-like Domain"/>
    <property type="match status" value="1"/>
</dbReference>
<dbReference type="PROSITE" id="PS00061">
    <property type="entry name" value="ADH_SHORT"/>
    <property type="match status" value="1"/>
</dbReference>
<keyword evidence="2" id="KW-0560">Oxidoreductase</keyword>
<comment type="similarity">
    <text evidence="1">Belongs to the short-chain dehydrogenases/reductases (SDR) family.</text>
</comment>
<dbReference type="PANTHER" id="PTHR48107:SF16">
    <property type="entry name" value="NADPH-DEPENDENT ALDEHYDE REDUCTASE 1, CHLOROPLASTIC"/>
    <property type="match status" value="1"/>
</dbReference>
<dbReference type="AlphaFoldDB" id="I9LEX3"/>
<dbReference type="PANTHER" id="PTHR48107">
    <property type="entry name" value="NADPH-DEPENDENT ALDEHYDE REDUCTASE-LIKE PROTEIN, CHLOROPLASTIC-RELATED"/>
    <property type="match status" value="1"/>
</dbReference>
<evidence type="ECO:0000256" key="2">
    <source>
        <dbReference type="ARBA" id="ARBA00023002"/>
    </source>
</evidence>